<dbReference type="RefSeq" id="WP_011874788.1">
    <property type="nucleotide sequence ID" value="NC_009142.1"/>
</dbReference>
<organism evidence="3 4">
    <name type="scientific">Saccharopolyspora erythraea (strain ATCC 11635 / DSM 40517 / JCM 4748 / NBRC 13426 / NCIMB 8594 / NRRL 2338)</name>
    <dbReference type="NCBI Taxonomy" id="405948"/>
    <lineage>
        <taxon>Bacteria</taxon>
        <taxon>Bacillati</taxon>
        <taxon>Actinomycetota</taxon>
        <taxon>Actinomycetes</taxon>
        <taxon>Pseudonocardiales</taxon>
        <taxon>Pseudonocardiaceae</taxon>
        <taxon>Saccharopolyspora</taxon>
    </lineage>
</organism>
<dbReference type="PANTHER" id="PTHR36933:SF1">
    <property type="entry name" value="SLL0788 PROTEIN"/>
    <property type="match status" value="1"/>
</dbReference>
<name>A4FLA4_SACEN</name>
<dbReference type="KEGG" id="sen:SACE_5643"/>
<accession>A4FLA4</accession>
<dbReference type="Pfam" id="PF03713">
    <property type="entry name" value="DUF305"/>
    <property type="match status" value="1"/>
</dbReference>
<dbReference type="eggNOG" id="COG3544">
    <property type="taxonomic scope" value="Bacteria"/>
</dbReference>
<feature type="compositionally biased region" description="Gly residues" evidence="1">
    <location>
        <begin position="130"/>
        <end position="148"/>
    </location>
</feature>
<protein>
    <submittedName>
        <fullName evidence="3">Lipoprotein</fullName>
    </submittedName>
</protein>
<feature type="compositionally biased region" description="Low complexity" evidence="1">
    <location>
        <begin position="149"/>
        <end position="166"/>
    </location>
</feature>
<feature type="domain" description="DUF305" evidence="2">
    <location>
        <begin position="71"/>
        <end position="239"/>
    </location>
</feature>
<evidence type="ECO:0000256" key="1">
    <source>
        <dbReference type="SAM" id="MobiDB-lite"/>
    </source>
</evidence>
<keyword evidence="3" id="KW-0449">Lipoprotein</keyword>
<dbReference type="InterPro" id="IPR012347">
    <property type="entry name" value="Ferritin-like"/>
</dbReference>
<dbReference type="EMBL" id="AM420293">
    <property type="protein sequence ID" value="CAM04829.1"/>
    <property type="molecule type" value="Genomic_DNA"/>
</dbReference>
<keyword evidence="4" id="KW-1185">Reference proteome</keyword>
<dbReference type="PANTHER" id="PTHR36933">
    <property type="entry name" value="SLL0788 PROTEIN"/>
    <property type="match status" value="1"/>
</dbReference>
<gene>
    <name evidence="3" type="ordered locus">SACE_5643</name>
</gene>
<proteinExistence type="predicted"/>
<dbReference type="HOGENOM" id="CLU_074343_1_0_11"/>
<dbReference type="Proteomes" id="UP000006728">
    <property type="component" value="Chromosome"/>
</dbReference>
<reference evidence="3 4" key="1">
    <citation type="journal article" date="2007" name="Nat. Biotechnol.">
        <title>Complete genome sequence of the erythromycin-producing bacterium Saccharopolyspora erythraea NRRL23338.</title>
        <authorList>
            <person name="Oliynyk M."/>
            <person name="Samborskyy M."/>
            <person name="Lester J.B."/>
            <person name="Mironenko T."/>
            <person name="Scott N."/>
            <person name="Dickens S."/>
            <person name="Haydock S.F."/>
            <person name="Leadlay P.F."/>
        </authorList>
    </citation>
    <scope>NUCLEOTIDE SEQUENCE [LARGE SCALE GENOMIC DNA]</scope>
    <source>
        <strain evidence="4">ATCC 11635 / DSM 40517 / JCM 4748 / NBRC 13426 / NCIMB 8594 / NRRL 2338</strain>
    </source>
</reference>
<evidence type="ECO:0000313" key="3">
    <source>
        <dbReference type="EMBL" id="CAM04829.1"/>
    </source>
</evidence>
<sequence>MQLGATARRLGTGTAAVFAVVLAAGLLGACSTPEPPPAPVVLPGAPGDEPKVATGEEVQGLGRPAPPGEAEATYVAMMIPHHEQALEMTALAPERAQHPQVRALAERIGGAQKPEIDMMRGWQATHGAQGRTGHGGDTGHGGHTGGADTGHATGTGHTGADPAHAAMPGMATPEQLAELAAARGADFDRLFLRLMTAHHEGAVTMATDLLTRGVDEQVHAMAQDVLVTQTDEIATMRALSAEVG</sequence>
<dbReference type="Gene3D" id="1.20.1260.10">
    <property type="match status" value="1"/>
</dbReference>
<dbReference type="AlphaFoldDB" id="A4FLA4"/>
<evidence type="ECO:0000313" key="4">
    <source>
        <dbReference type="Proteomes" id="UP000006728"/>
    </source>
</evidence>
<feature type="region of interest" description="Disordered" evidence="1">
    <location>
        <begin position="126"/>
        <end position="167"/>
    </location>
</feature>
<evidence type="ECO:0000259" key="2">
    <source>
        <dbReference type="Pfam" id="PF03713"/>
    </source>
</evidence>
<dbReference type="InterPro" id="IPR005183">
    <property type="entry name" value="DUF305_CopM-like"/>
</dbReference>